<name>A0A382KJJ6_9ZZZZ</name>
<dbReference type="PROSITE" id="PS51318">
    <property type="entry name" value="TAT"/>
    <property type="match status" value="1"/>
</dbReference>
<gene>
    <name evidence="1" type="ORF">METZ01_LOCUS276366</name>
</gene>
<sequence length="95" mass="10624">MKLNRRQFTKAAGTGSIALAIAWQQACSEMAESGEVSAETVEVLLDSQGPRGIYQEVEEFERLRRAVGSMIRTQANLRNFTISDDEQPSTVFWRG</sequence>
<dbReference type="AlphaFoldDB" id="A0A382KJJ6"/>
<dbReference type="InterPro" id="IPR006311">
    <property type="entry name" value="TAT_signal"/>
</dbReference>
<protein>
    <submittedName>
        <fullName evidence="1">Uncharacterized protein</fullName>
    </submittedName>
</protein>
<organism evidence="1">
    <name type="scientific">marine metagenome</name>
    <dbReference type="NCBI Taxonomy" id="408172"/>
    <lineage>
        <taxon>unclassified sequences</taxon>
        <taxon>metagenomes</taxon>
        <taxon>ecological metagenomes</taxon>
    </lineage>
</organism>
<evidence type="ECO:0000313" key="1">
    <source>
        <dbReference type="EMBL" id="SVC23512.1"/>
    </source>
</evidence>
<accession>A0A382KJJ6</accession>
<proteinExistence type="predicted"/>
<dbReference type="EMBL" id="UINC01080509">
    <property type="protein sequence ID" value="SVC23512.1"/>
    <property type="molecule type" value="Genomic_DNA"/>
</dbReference>
<reference evidence="1" key="1">
    <citation type="submission" date="2018-05" db="EMBL/GenBank/DDBJ databases">
        <authorList>
            <person name="Lanie J.A."/>
            <person name="Ng W.-L."/>
            <person name="Kazmierczak K.M."/>
            <person name="Andrzejewski T.M."/>
            <person name="Davidsen T.M."/>
            <person name="Wayne K.J."/>
            <person name="Tettelin H."/>
            <person name="Glass J.I."/>
            <person name="Rusch D."/>
            <person name="Podicherti R."/>
            <person name="Tsui H.-C.T."/>
            <person name="Winkler M.E."/>
        </authorList>
    </citation>
    <scope>NUCLEOTIDE SEQUENCE</scope>
</reference>